<protein>
    <recommendedName>
        <fullName evidence="3">DUF4932 domain-containing protein</fullName>
    </recommendedName>
</protein>
<evidence type="ECO:0008006" key="3">
    <source>
        <dbReference type="Google" id="ProtNLM"/>
    </source>
</evidence>
<evidence type="ECO:0000313" key="1">
    <source>
        <dbReference type="EMBL" id="PZX60007.1"/>
    </source>
</evidence>
<evidence type="ECO:0000313" key="2">
    <source>
        <dbReference type="Proteomes" id="UP000249720"/>
    </source>
</evidence>
<name>A0A2W7RXS5_9BACT</name>
<proteinExistence type="predicted"/>
<dbReference type="Proteomes" id="UP000249720">
    <property type="component" value="Unassembled WGS sequence"/>
</dbReference>
<sequence length="478" mass="55629">MKSFSLFFITYFFLQHTFGQNILDFKISKSYCIFNFLETAGSNNREISWTYKKYIDDNIPKDDTVFKTIISQFKNLQLDYSYQLKDIPENRHQYRSTYDLIIAAAVRANSLKDFKERIIGILPNSSQQKLLKLLNLCEPYYDKYIWNKYQKTASRQLNNLKKYQAQTNFIFNNFKHFYNSVWLSNVPFIVSVFPIPGTTGNTFATPHFNTLCVGLLTGDTNYISAVSIALHEMCHSLYDEQSPEFQQQLSSYFSNDTSMYKTVAYAYFNEALATACGNGWSYKYLSSKLDTSEWYHHDYINGFAHSLYPLVDNYIKQKKNIDSSFITESINLFAKQFPKSIYDYGLMFRKLMIYTDGSQESSSMVSNIGKYYWMGYANLLSPINDSSNLDNLNKSTGTQLVVLNQNDTLSIKSLQQIFPQLGSNINSINKSFYLSFYDHKQRPIIIIKANSTDDFEKILQQIKSEKYMNITQLLHVTE</sequence>
<keyword evidence="2" id="KW-1185">Reference proteome</keyword>
<dbReference type="AlphaFoldDB" id="A0A2W7RXS5"/>
<organism evidence="1 2">
    <name type="scientific">Hydrotalea sandarakina</name>
    <dbReference type="NCBI Taxonomy" id="1004304"/>
    <lineage>
        <taxon>Bacteria</taxon>
        <taxon>Pseudomonadati</taxon>
        <taxon>Bacteroidota</taxon>
        <taxon>Chitinophagia</taxon>
        <taxon>Chitinophagales</taxon>
        <taxon>Chitinophagaceae</taxon>
        <taxon>Hydrotalea</taxon>
    </lineage>
</organism>
<comment type="caution">
    <text evidence="1">The sequence shown here is derived from an EMBL/GenBank/DDBJ whole genome shotgun (WGS) entry which is preliminary data.</text>
</comment>
<gene>
    <name evidence="1" type="ORF">LX80_02726</name>
</gene>
<dbReference type="RefSeq" id="WP_111297202.1">
    <property type="nucleotide sequence ID" value="NZ_QKZV01000012.1"/>
</dbReference>
<reference evidence="1 2" key="1">
    <citation type="submission" date="2018-06" db="EMBL/GenBank/DDBJ databases">
        <title>Genomic Encyclopedia of Archaeal and Bacterial Type Strains, Phase II (KMG-II): from individual species to whole genera.</title>
        <authorList>
            <person name="Goeker M."/>
        </authorList>
    </citation>
    <scope>NUCLEOTIDE SEQUENCE [LARGE SCALE GENOMIC DNA]</scope>
    <source>
        <strain evidence="1 2">DSM 23241</strain>
    </source>
</reference>
<dbReference type="EMBL" id="QKZV01000012">
    <property type="protein sequence ID" value="PZX60007.1"/>
    <property type="molecule type" value="Genomic_DNA"/>
</dbReference>
<dbReference type="OrthoDB" id="861310at2"/>
<accession>A0A2W7RXS5</accession>